<feature type="coiled-coil region" evidence="1">
    <location>
        <begin position="24"/>
        <end position="61"/>
    </location>
</feature>
<dbReference type="Proteomes" id="UP000298061">
    <property type="component" value="Unassembled WGS sequence"/>
</dbReference>
<dbReference type="EMBL" id="SFCI01001174">
    <property type="protein sequence ID" value="TFY76544.1"/>
    <property type="molecule type" value="Genomic_DNA"/>
</dbReference>
<evidence type="ECO:0000313" key="2">
    <source>
        <dbReference type="EMBL" id="TFY76544.1"/>
    </source>
</evidence>
<reference evidence="2 3" key="1">
    <citation type="submission" date="2019-02" db="EMBL/GenBank/DDBJ databases">
        <title>Genome sequencing of the rare red list fungi Hericium alpestre (H. flagellum).</title>
        <authorList>
            <person name="Buettner E."/>
            <person name="Kellner H."/>
        </authorList>
    </citation>
    <scope>NUCLEOTIDE SEQUENCE [LARGE SCALE GENOMIC DNA]</scope>
    <source>
        <strain evidence="2 3">DSM 108284</strain>
    </source>
</reference>
<organism evidence="2 3">
    <name type="scientific">Hericium alpestre</name>
    <dbReference type="NCBI Taxonomy" id="135208"/>
    <lineage>
        <taxon>Eukaryota</taxon>
        <taxon>Fungi</taxon>
        <taxon>Dikarya</taxon>
        <taxon>Basidiomycota</taxon>
        <taxon>Agaricomycotina</taxon>
        <taxon>Agaricomycetes</taxon>
        <taxon>Russulales</taxon>
        <taxon>Hericiaceae</taxon>
        <taxon>Hericium</taxon>
    </lineage>
</organism>
<comment type="caution">
    <text evidence="2">The sequence shown here is derived from an EMBL/GenBank/DDBJ whole genome shotgun (WGS) entry which is preliminary data.</text>
</comment>
<accession>A0A4Y9ZQL4</accession>
<keyword evidence="1" id="KW-0175">Coiled coil</keyword>
<proteinExistence type="predicted"/>
<protein>
    <submittedName>
        <fullName evidence="2">Uncharacterized protein</fullName>
    </submittedName>
</protein>
<evidence type="ECO:0000256" key="1">
    <source>
        <dbReference type="SAM" id="Coils"/>
    </source>
</evidence>
<keyword evidence="3" id="KW-1185">Reference proteome</keyword>
<name>A0A4Y9ZQL4_9AGAM</name>
<dbReference type="OrthoDB" id="3144838at2759"/>
<gene>
    <name evidence="2" type="ORF">EWM64_g7469</name>
</gene>
<dbReference type="AlphaFoldDB" id="A0A4Y9ZQL4"/>
<sequence length="256" mass="28779">MADPNRVHKRKRSLQDSPVDLTKMRMAMNRLGALKEELEGIEETEGELKALMLHVDALEAILGTAKKPKLSFSSASDKDIDKIGVIQKRLVFSQQGIDQLVAAMSEHAIEESKILYERIKEVYEFVNMDPGSRMLLDAVLLRLGKVTGKTEQKGRVAIMREMRLGAADGVQITNPLTQYEVWLTGSVDYAILKYVDEYDNKARLFGHHTNRKFVLEIAKGRLFLVEAKRLEASLDDYLPEAITQAIALSKLSGYVS</sequence>
<evidence type="ECO:0000313" key="3">
    <source>
        <dbReference type="Proteomes" id="UP000298061"/>
    </source>
</evidence>